<protein>
    <recommendedName>
        <fullName evidence="1">Xylose isomerase-like TIM barrel domain-containing protein</fullName>
    </recommendedName>
</protein>
<dbReference type="Gene3D" id="3.20.20.150">
    <property type="entry name" value="Divalent-metal-dependent TIM barrel enzymes"/>
    <property type="match status" value="1"/>
</dbReference>
<dbReference type="OrthoDB" id="4877958at2"/>
<dbReference type="InterPro" id="IPR050312">
    <property type="entry name" value="IolE/XylAMocC-like"/>
</dbReference>
<dbReference type="HOGENOM" id="CLU_035063_4_0_11"/>
<dbReference type="Pfam" id="PF01261">
    <property type="entry name" value="AP_endonuc_2"/>
    <property type="match status" value="1"/>
</dbReference>
<evidence type="ECO:0000259" key="1">
    <source>
        <dbReference type="Pfam" id="PF01261"/>
    </source>
</evidence>
<dbReference type="PANTHER" id="PTHR12110:SF48">
    <property type="entry name" value="BLL3656 PROTEIN"/>
    <property type="match status" value="1"/>
</dbReference>
<feature type="domain" description="Xylose isomerase-like TIM barrel" evidence="1">
    <location>
        <begin position="20"/>
        <end position="239"/>
    </location>
</feature>
<evidence type="ECO:0000313" key="3">
    <source>
        <dbReference type="Proteomes" id="UP000023703"/>
    </source>
</evidence>
<reference evidence="2 3" key="1">
    <citation type="journal article" date="2015" name="Int. J. Syst. Evol. Microbiol.">
        <title>Revisiting Corynebacterium glyciniphilum (ex Kubota et al., 1972) sp. nov., nom. rev., isolated from putrefied banana.</title>
        <authorList>
            <person name="Al-Dilaimi A."/>
            <person name="Bednarz H."/>
            <person name="Lomker A."/>
            <person name="Niehaus K."/>
            <person name="Kalinowski J."/>
            <person name="Ruckert C."/>
        </authorList>
    </citation>
    <scope>NUCLEOTIDE SEQUENCE [LARGE SCALE GENOMIC DNA]</scope>
    <source>
        <strain evidence="2">AJ 3170</strain>
    </source>
</reference>
<sequence>MRSLGLAPLSALSVAPDELVRLAADAGFDFVGLRVLAVTAEEPSYDLSPGSPLLADTLRALSDTGLSVVDAEFLRIDADTDRTTWLPALEASQALGATRLTVAAGDEDLVRLTDTLGRLVEDAAEYGVIPALEPISYRSVHSLPVAAQIARDTGARVLPDTLHLARFDATAAELAQIGDLVDMVQLCDSPAHAPTTVEGLVEESRALRLAPGDGDQDLTQFLRPLPPELPVSVEVPHDSERARCGDAAWIQHLYATTTRFLDTLSTPEPTSPGGHAS</sequence>
<evidence type="ECO:0000313" key="2">
    <source>
        <dbReference type="EMBL" id="AHW64760.1"/>
    </source>
</evidence>
<dbReference type="STRING" id="1404245.CGLY_11575"/>
<accession>X5EBJ5</accession>
<gene>
    <name evidence="2" type="ORF">CGLY_11575</name>
</gene>
<dbReference type="InterPro" id="IPR036237">
    <property type="entry name" value="Xyl_isomerase-like_sf"/>
</dbReference>
<proteinExistence type="predicted"/>
<dbReference type="AlphaFoldDB" id="X5EBJ5"/>
<dbReference type="EMBL" id="CP006842">
    <property type="protein sequence ID" value="AHW64760.1"/>
    <property type="molecule type" value="Genomic_DNA"/>
</dbReference>
<keyword evidence="3" id="KW-1185">Reference proteome</keyword>
<dbReference type="SUPFAM" id="SSF51658">
    <property type="entry name" value="Xylose isomerase-like"/>
    <property type="match status" value="1"/>
</dbReference>
<name>X5EBJ5_9CORY</name>
<dbReference type="PANTHER" id="PTHR12110">
    <property type="entry name" value="HYDROXYPYRUVATE ISOMERASE"/>
    <property type="match status" value="1"/>
</dbReference>
<organism evidence="2 3">
    <name type="scientific">Corynebacterium glyciniphilum AJ 3170</name>
    <dbReference type="NCBI Taxonomy" id="1404245"/>
    <lineage>
        <taxon>Bacteria</taxon>
        <taxon>Bacillati</taxon>
        <taxon>Actinomycetota</taxon>
        <taxon>Actinomycetes</taxon>
        <taxon>Mycobacteriales</taxon>
        <taxon>Corynebacteriaceae</taxon>
        <taxon>Corynebacterium</taxon>
    </lineage>
</organism>
<dbReference type="InterPro" id="IPR013022">
    <property type="entry name" value="Xyl_isomerase-like_TIM-brl"/>
</dbReference>
<dbReference type="KEGG" id="cgy:CGLY_11575"/>
<dbReference type="Proteomes" id="UP000023703">
    <property type="component" value="Chromosome"/>
</dbReference>
<dbReference type="RefSeq" id="WP_052540122.1">
    <property type="nucleotide sequence ID" value="NZ_CP006842.1"/>
</dbReference>
<dbReference type="eggNOG" id="COG1082">
    <property type="taxonomic scope" value="Bacteria"/>
</dbReference>